<dbReference type="HAMAP" id="MF_02040">
    <property type="entry name" value="Mrp_NBP35"/>
    <property type="match status" value="1"/>
</dbReference>
<dbReference type="GO" id="GO:0046872">
    <property type="term" value="F:metal ion binding"/>
    <property type="evidence" value="ECO:0007669"/>
    <property type="project" value="UniProtKB-KW"/>
</dbReference>
<protein>
    <submittedName>
        <fullName evidence="6">ATPase MipZ/NubP2/Cfd1</fullName>
    </submittedName>
</protein>
<comment type="caution">
    <text evidence="6">The sequence shown here is derived from an EMBL/GenBank/DDBJ whole genome shotgun (WGS) entry which is preliminary data.</text>
</comment>
<dbReference type="OrthoDB" id="1741334at2759"/>
<evidence type="ECO:0000256" key="1">
    <source>
        <dbReference type="ARBA" id="ARBA00022723"/>
    </source>
</evidence>
<dbReference type="GO" id="GO:0140663">
    <property type="term" value="F:ATP-dependent FeS chaperone activity"/>
    <property type="evidence" value="ECO:0007669"/>
    <property type="project" value="InterPro"/>
</dbReference>
<dbReference type="GO" id="GO:0005829">
    <property type="term" value="C:cytosol"/>
    <property type="evidence" value="ECO:0007669"/>
    <property type="project" value="TreeGrafter"/>
</dbReference>
<accession>A0A8J6AS00</accession>
<proteinExistence type="inferred from homology"/>
<name>A0A8J6AS00_9EUKA</name>
<dbReference type="FunFam" id="3.40.50.300:FF:001119">
    <property type="entry name" value="Iron-sulfur cluster carrier protein"/>
    <property type="match status" value="1"/>
</dbReference>
<dbReference type="InterPro" id="IPR027417">
    <property type="entry name" value="P-loop_NTPase"/>
</dbReference>
<evidence type="ECO:0000313" key="7">
    <source>
        <dbReference type="Proteomes" id="UP000717585"/>
    </source>
</evidence>
<dbReference type="PANTHER" id="PTHR23264:SF19">
    <property type="entry name" value="CYTOSOLIC FE-S CLUSTER ASSEMBLY FACTOR NUBP2"/>
    <property type="match status" value="1"/>
</dbReference>
<evidence type="ECO:0000256" key="5">
    <source>
        <dbReference type="ARBA" id="ARBA00023014"/>
    </source>
</evidence>
<dbReference type="CDD" id="cd02037">
    <property type="entry name" value="Mrp_NBP35"/>
    <property type="match status" value="1"/>
</dbReference>
<gene>
    <name evidence="6" type="ORF">J8273_6105</name>
</gene>
<evidence type="ECO:0000313" key="6">
    <source>
        <dbReference type="EMBL" id="KAG9392563.1"/>
    </source>
</evidence>
<keyword evidence="5" id="KW-0411">Iron-sulfur</keyword>
<keyword evidence="1" id="KW-0479">Metal-binding</keyword>
<keyword evidence="4" id="KW-0408">Iron</keyword>
<evidence type="ECO:0000256" key="2">
    <source>
        <dbReference type="ARBA" id="ARBA00022741"/>
    </source>
</evidence>
<evidence type="ECO:0000256" key="4">
    <source>
        <dbReference type="ARBA" id="ARBA00023004"/>
    </source>
</evidence>
<organism evidence="6 7">
    <name type="scientific">Carpediemonas membranifera</name>
    <dbReference type="NCBI Taxonomy" id="201153"/>
    <lineage>
        <taxon>Eukaryota</taxon>
        <taxon>Metamonada</taxon>
        <taxon>Carpediemonas-like organisms</taxon>
        <taxon>Carpediemonas</taxon>
    </lineage>
</organism>
<dbReference type="Proteomes" id="UP000717585">
    <property type="component" value="Unassembled WGS sequence"/>
</dbReference>
<dbReference type="PANTHER" id="PTHR23264">
    <property type="entry name" value="NUCLEOTIDE-BINDING PROTEIN NBP35 YEAST -RELATED"/>
    <property type="match status" value="1"/>
</dbReference>
<dbReference type="SUPFAM" id="SSF52540">
    <property type="entry name" value="P-loop containing nucleoside triphosphate hydrolases"/>
    <property type="match status" value="1"/>
</dbReference>
<keyword evidence="7" id="KW-1185">Reference proteome</keyword>
<dbReference type="GO" id="GO:0005524">
    <property type="term" value="F:ATP binding"/>
    <property type="evidence" value="ECO:0007669"/>
    <property type="project" value="UniProtKB-KW"/>
</dbReference>
<sequence length="265" mass="28125">MSAEEVQYRMRDVKHIILVLSGKGGVGKSTCALQLATSLSLVGLKVGILDIDVCGPSLPTITGTTNADILQTSEGWNPVKVTDNLSVMSIGYLLGDRNDPVVWRGPRKSGMVAQFLSMTHFGPLDYLIIDTPPGTSDEHMAVVQALSTARPDGCVLVSTPQEVATLDVRKEISFARKTGIATLGFIENMSGFACPDCSHVTYIFGHGGGEALAHEAGVPFLGRVPLDPELAEAEETGAMFLMEHPGSSTAVTWRGIAEAMVAQLQ</sequence>
<dbReference type="InterPro" id="IPR033756">
    <property type="entry name" value="YlxH/NBP35"/>
</dbReference>
<evidence type="ECO:0000256" key="3">
    <source>
        <dbReference type="ARBA" id="ARBA00022840"/>
    </source>
</evidence>
<dbReference type="Gene3D" id="3.40.50.300">
    <property type="entry name" value="P-loop containing nucleotide triphosphate hydrolases"/>
    <property type="match status" value="1"/>
</dbReference>
<dbReference type="InterPro" id="IPR019591">
    <property type="entry name" value="Mrp/NBP35_ATP-bd"/>
</dbReference>
<dbReference type="GO" id="GO:0016226">
    <property type="term" value="P:iron-sulfur cluster assembly"/>
    <property type="evidence" value="ECO:0007669"/>
    <property type="project" value="InterPro"/>
</dbReference>
<keyword evidence="3" id="KW-0067">ATP-binding</keyword>
<reference evidence="6" key="1">
    <citation type="submission" date="2021-05" db="EMBL/GenBank/DDBJ databases">
        <title>A free-living protist that lacks canonical eukaryotic 1 DNA replication and segregation systems.</title>
        <authorList>
            <person name="Salas-Leiva D.E."/>
            <person name="Tromer E.C."/>
            <person name="Curtis B.A."/>
            <person name="Jerlstrom-Hultqvist J."/>
            <person name="Kolisko M."/>
            <person name="Yi Z."/>
            <person name="Salas-Leiva J.S."/>
            <person name="Gallot-Lavallee L."/>
            <person name="Kops G.J.P.L."/>
            <person name="Archibald J.M."/>
            <person name="Simpson A.G.B."/>
            <person name="Roger A.J."/>
        </authorList>
    </citation>
    <scope>NUCLEOTIDE SEQUENCE</scope>
    <source>
        <strain evidence="6">BICM</strain>
    </source>
</reference>
<dbReference type="GO" id="GO:0051536">
    <property type="term" value="F:iron-sulfur cluster binding"/>
    <property type="evidence" value="ECO:0007669"/>
    <property type="project" value="UniProtKB-KW"/>
</dbReference>
<dbReference type="Pfam" id="PF10609">
    <property type="entry name" value="ParA"/>
    <property type="match status" value="1"/>
</dbReference>
<keyword evidence="2" id="KW-0547">Nucleotide-binding</keyword>
<dbReference type="EMBL" id="JAHDYR010000037">
    <property type="protein sequence ID" value="KAG9392563.1"/>
    <property type="molecule type" value="Genomic_DNA"/>
</dbReference>
<dbReference type="AlphaFoldDB" id="A0A8J6AS00"/>